<organism evidence="1 2">
    <name type="scientific">Liparis tanakae</name>
    <name type="common">Tanaka's snailfish</name>
    <dbReference type="NCBI Taxonomy" id="230148"/>
    <lineage>
        <taxon>Eukaryota</taxon>
        <taxon>Metazoa</taxon>
        <taxon>Chordata</taxon>
        <taxon>Craniata</taxon>
        <taxon>Vertebrata</taxon>
        <taxon>Euteleostomi</taxon>
        <taxon>Actinopterygii</taxon>
        <taxon>Neopterygii</taxon>
        <taxon>Teleostei</taxon>
        <taxon>Neoteleostei</taxon>
        <taxon>Acanthomorphata</taxon>
        <taxon>Eupercaria</taxon>
        <taxon>Perciformes</taxon>
        <taxon>Cottioidei</taxon>
        <taxon>Cottales</taxon>
        <taxon>Liparidae</taxon>
        <taxon>Liparis</taxon>
    </lineage>
</organism>
<reference evidence="1 2" key="1">
    <citation type="submission" date="2019-03" db="EMBL/GenBank/DDBJ databases">
        <title>First draft genome of Liparis tanakae, snailfish: a comprehensive survey of snailfish specific genes.</title>
        <authorList>
            <person name="Kim W."/>
            <person name="Song I."/>
            <person name="Jeong J.-H."/>
            <person name="Kim D."/>
            <person name="Kim S."/>
            <person name="Ryu S."/>
            <person name="Song J.Y."/>
            <person name="Lee S.K."/>
        </authorList>
    </citation>
    <scope>NUCLEOTIDE SEQUENCE [LARGE SCALE GENOMIC DNA]</scope>
    <source>
        <tissue evidence="1">Muscle</tissue>
    </source>
</reference>
<comment type="caution">
    <text evidence="1">The sequence shown here is derived from an EMBL/GenBank/DDBJ whole genome shotgun (WGS) entry which is preliminary data.</text>
</comment>
<protein>
    <submittedName>
        <fullName evidence="1">Uncharacterized protein</fullName>
    </submittedName>
</protein>
<keyword evidence="2" id="KW-1185">Reference proteome</keyword>
<accession>A0A4Z2FXN6</accession>
<dbReference type="EMBL" id="SRLO01000811">
    <property type="protein sequence ID" value="TNN46056.1"/>
    <property type="molecule type" value="Genomic_DNA"/>
</dbReference>
<dbReference type="AlphaFoldDB" id="A0A4Z2FXN6"/>
<dbReference type="Proteomes" id="UP000314294">
    <property type="component" value="Unassembled WGS sequence"/>
</dbReference>
<evidence type="ECO:0000313" key="2">
    <source>
        <dbReference type="Proteomes" id="UP000314294"/>
    </source>
</evidence>
<gene>
    <name evidence="1" type="ORF">EYF80_043755</name>
</gene>
<sequence>MKISELSFDVVGGAYAAEARRFYCMAASSSSISIISPVGTRFSRRPCRGFGRRHGVRGHRLPAGGMPGNFRRCLPILHFCWHGHPGCRRNTSWPTGSAVYL</sequence>
<name>A0A4Z2FXN6_9TELE</name>
<evidence type="ECO:0000313" key="1">
    <source>
        <dbReference type="EMBL" id="TNN46056.1"/>
    </source>
</evidence>
<proteinExistence type="predicted"/>